<keyword evidence="7" id="KW-0539">Nucleus</keyword>
<reference evidence="10" key="1">
    <citation type="submission" date="2025-08" db="UniProtKB">
        <authorList>
            <consortium name="Ensembl"/>
        </authorList>
    </citation>
    <scope>IDENTIFICATION</scope>
</reference>
<evidence type="ECO:0000256" key="7">
    <source>
        <dbReference type="ARBA" id="ARBA00023242"/>
    </source>
</evidence>
<comment type="subcellular location">
    <subcellularLocation>
        <location evidence="1">Nucleus</location>
    </subcellularLocation>
</comment>
<evidence type="ECO:0000313" key="11">
    <source>
        <dbReference type="Proteomes" id="UP000694416"/>
    </source>
</evidence>
<reference evidence="10" key="2">
    <citation type="submission" date="2025-09" db="UniProtKB">
        <authorList>
            <consortium name="Ensembl"/>
        </authorList>
    </citation>
    <scope>IDENTIFICATION</scope>
</reference>
<dbReference type="InterPro" id="IPR002515">
    <property type="entry name" value="Znf_C2H2C"/>
</dbReference>
<evidence type="ECO:0000256" key="1">
    <source>
        <dbReference type="ARBA" id="ARBA00004123"/>
    </source>
</evidence>
<feature type="region of interest" description="Disordered" evidence="9">
    <location>
        <begin position="51"/>
        <end position="100"/>
    </location>
</feature>
<evidence type="ECO:0000313" key="10">
    <source>
        <dbReference type="Ensembl" id="ENSPTEP00000027890.1"/>
    </source>
</evidence>
<organism evidence="10 11">
    <name type="scientific">Piliocolobus tephrosceles</name>
    <name type="common">Ugandan red Colobus</name>
    <dbReference type="NCBI Taxonomy" id="591936"/>
    <lineage>
        <taxon>Eukaryota</taxon>
        <taxon>Metazoa</taxon>
        <taxon>Chordata</taxon>
        <taxon>Craniata</taxon>
        <taxon>Vertebrata</taxon>
        <taxon>Euteleostomi</taxon>
        <taxon>Mammalia</taxon>
        <taxon>Eutheria</taxon>
        <taxon>Euarchontoglires</taxon>
        <taxon>Primates</taxon>
        <taxon>Haplorrhini</taxon>
        <taxon>Catarrhini</taxon>
        <taxon>Cercopithecidae</taxon>
        <taxon>Colobinae</taxon>
        <taxon>Piliocolobus</taxon>
    </lineage>
</organism>
<protein>
    <submittedName>
        <fullName evidence="10">Myelin transcription factor 1 like</fullName>
    </submittedName>
</protein>
<dbReference type="Pfam" id="PF01530">
    <property type="entry name" value="zf-C2HC"/>
    <property type="match status" value="1"/>
</dbReference>
<dbReference type="GO" id="GO:0005634">
    <property type="term" value="C:nucleus"/>
    <property type="evidence" value="ECO:0007669"/>
    <property type="project" value="UniProtKB-SubCell"/>
</dbReference>
<evidence type="ECO:0000256" key="6">
    <source>
        <dbReference type="ARBA" id="ARBA00023163"/>
    </source>
</evidence>
<evidence type="ECO:0000256" key="3">
    <source>
        <dbReference type="ARBA" id="ARBA00022771"/>
    </source>
</evidence>
<keyword evidence="6" id="KW-0804">Transcription</keyword>
<keyword evidence="5" id="KW-0805">Transcription regulation</keyword>
<sequence length="100" mass="10678">MSCPTPGCDGSGHVSGSFLTHRRQAVSVFSGTVKHPYLYTWISVSPRTLHEDRGLSCSPGPPRAQQAGRSSLGARNPRVSQSHLTLPSEPARAARCPVQV</sequence>
<name>A0A8C9I4S5_9PRIM</name>
<keyword evidence="2" id="KW-0479">Metal-binding</keyword>
<gene>
    <name evidence="10" type="primary">MYT1L</name>
</gene>
<proteinExistence type="predicted"/>
<keyword evidence="11" id="KW-1185">Reference proteome</keyword>
<keyword evidence="4" id="KW-0862">Zinc</keyword>
<evidence type="ECO:0000256" key="8">
    <source>
        <dbReference type="PROSITE-ProRule" id="PRU01143"/>
    </source>
</evidence>
<dbReference type="AlphaFoldDB" id="A0A8C9I4S5"/>
<dbReference type="GO" id="GO:0008270">
    <property type="term" value="F:zinc ion binding"/>
    <property type="evidence" value="ECO:0007669"/>
    <property type="project" value="UniProtKB-KW"/>
</dbReference>
<dbReference type="Ensembl" id="ENSPTET00000039036.1">
    <property type="protein sequence ID" value="ENSPTEP00000027890.1"/>
    <property type="gene ID" value="ENSPTEG00000027475.1"/>
</dbReference>
<dbReference type="PROSITE" id="PS51802">
    <property type="entry name" value="ZF_CCHHC"/>
    <property type="match status" value="1"/>
</dbReference>
<dbReference type="Gene3D" id="4.10.320.30">
    <property type="match status" value="1"/>
</dbReference>
<evidence type="ECO:0000256" key="2">
    <source>
        <dbReference type="ARBA" id="ARBA00022723"/>
    </source>
</evidence>
<dbReference type="GO" id="GO:0006355">
    <property type="term" value="P:regulation of DNA-templated transcription"/>
    <property type="evidence" value="ECO:0007669"/>
    <property type="project" value="InterPro"/>
</dbReference>
<accession>A0A8C9I4S5</accession>
<evidence type="ECO:0000256" key="5">
    <source>
        <dbReference type="ARBA" id="ARBA00023015"/>
    </source>
</evidence>
<evidence type="ECO:0000256" key="9">
    <source>
        <dbReference type="SAM" id="MobiDB-lite"/>
    </source>
</evidence>
<dbReference type="InterPro" id="IPR036060">
    <property type="entry name" value="Znf_C2H2C_sf"/>
</dbReference>
<evidence type="ECO:0000256" key="4">
    <source>
        <dbReference type="ARBA" id="ARBA00022833"/>
    </source>
</evidence>
<dbReference type="SUPFAM" id="SSF103637">
    <property type="entry name" value="CCHHC domain"/>
    <property type="match status" value="1"/>
</dbReference>
<keyword evidence="3 8" id="KW-0863">Zinc-finger</keyword>
<dbReference type="Proteomes" id="UP000694416">
    <property type="component" value="Unplaced"/>
</dbReference>